<feature type="domain" description="Helitron helicase-like" evidence="1">
    <location>
        <begin position="107"/>
        <end position="166"/>
    </location>
</feature>
<dbReference type="EMBL" id="CAJNOH010015754">
    <property type="protein sequence ID" value="CAF1566281.1"/>
    <property type="molecule type" value="Genomic_DNA"/>
</dbReference>
<feature type="non-terminal residue" evidence="2">
    <location>
        <position position="197"/>
    </location>
</feature>
<keyword evidence="5" id="KW-1185">Reference proteome</keyword>
<dbReference type="Proteomes" id="UP000663870">
    <property type="component" value="Unassembled WGS sequence"/>
</dbReference>
<accession>A0A815Y5J7</accession>
<evidence type="ECO:0000259" key="1">
    <source>
        <dbReference type="Pfam" id="PF14214"/>
    </source>
</evidence>
<evidence type="ECO:0000313" key="3">
    <source>
        <dbReference type="EMBL" id="CAF1679340.1"/>
    </source>
</evidence>
<gene>
    <name evidence="3" type="ORF">JXQ802_LOCUS58905</name>
    <name evidence="2" type="ORF">PYM288_LOCUS42261</name>
</gene>
<evidence type="ECO:0000313" key="5">
    <source>
        <dbReference type="Proteomes" id="UP000663870"/>
    </source>
</evidence>
<proteinExistence type="predicted"/>
<evidence type="ECO:0000313" key="4">
    <source>
        <dbReference type="Proteomes" id="UP000663854"/>
    </source>
</evidence>
<dbReference type="Proteomes" id="UP000663854">
    <property type="component" value="Unassembled WGS sequence"/>
</dbReference>
<dbReference type="AlphaFoldDB" id="A0A815Y5J7"/>
<protein>
    <recommendedName>
        <fullName evidence="1">Helitron helicase-like domain-containing protein</fullName>
    </recommendedName>
</protein>
<sequence>MIFLVFDKEPYVVAPAEKCKLSSLLTDKTIEALAFPHLFPDGQGSYDEERETNLKWKEYCKARLFSSDSRFAADSSYIFYLQYLGDLKQVYSGINIAFRKKLPMNAKQSFDEMQMKFLMNKDMIYRHLQSVRGSPQYWHQRLKDLFGMTRQLGFPTFFITLSCVDLRGKEFIDTFVRHTGLTVKESYTFEEKTKLLR</sequence>
<organism evidence="2 4">
    <name type="scientific">Rotaria sordida</name>
    <dbReference type="NCBI Taxonomy" id="392033"/>
    <lineage>
        <taxon>Eukaryota</taxon>
        <taxon>Metazoa</taxon>
        <taxon>Spiralia</taxon>
        <taxon>Gnathifera</taxon>
        <taxon>Rotifera</taxon>
        <taxon>Eurotatoria</taxon>
        <taxon>Bdelloidea</taxon>
        <taxon>Philodinida</taxon>
        <taxon>Philodinidae</taxon>
        <taxon>Rotaria</taxon>
    </lineage>
</organism>
<name>A0A815Y5J7_9BILA</name>
<reference evidence="2" key="1">
    <citation type="submission" date="2021-02" db="EMBL/GenBank/DDBJ databases">
        <authorList>
            <person name="Nowell W R."/>
        </authorList>
    </citation>
    <scope>NUCLEOTIDE SEQUENCE</scope>
</reference>
<dbReference type="EMBL" id="CAJNOL010017682">
    <property type="protein sequence ID" value="CAF1679340.1"/>
    <property type="molecule type" value="Genomic_DNA"/>
</dbReference>
<comment type="caution">
    <text evidence="2">The sequence shown here is derived from an EMBL/GenBank/DDBJ whole genome shotgun (WGS) entry which is preliminary data.</text>
</comment>
<dbReference type="Pfam" id="PF14214">
    <property type="entry name" value="Helitron_like_N"/>
    <property type="match status" value="1"/>
</dbReference>
<dbReference type="InterPro" id="IPR025476">
    <property type="entry name" value="Helitron_helicase-like"/>
</dbReference>
<evidence type="ECO:0000313" key="2">
    <source>
        <dbReference type="EMBL" id="CAF1566281.1"/>
    </source>
</evidence>